<evidence type="ECO:0000256" key="6">
    <source>
        <dbReference type="ARBA" id="ARBA00022989"/>
    </source>
</evidence>
<keyword evidence="11" id="KW-1185">Reference proteome</keyword>
<dbReference type="Gene3D" id="1.20.81.30">
    <property type="entry name" value="Type II secretion system (T2SS), domain F"/>
    <property type="match status" value="2"/>
</dbReference>
<feature type="domain" description="Type II secretion system protein GspF" evidence="9">
    <location>
        <begin position="270"/>
        <end position="392"/>
    </location>
</feature>
<dbReference type="GO" id="GO:0005886">
    <property type="term" value="C:plasma membrane"/>
    <property type="evidence" value="ECO:0007669"/>
    <property type="project" value="UniProtKB-SubCell"/>
</dbReference>
<evidence type="ECO:0000256" key="2">
    <source>
        <dbReference type="ARBA" id="ARBA00005745"/>
    </source>
</evidence>
<dbReference type="PANTHER" id="PTHR30012">
    <property type="entry name" value="GENERAL SECRETION PATHWAY PROTEIN"/>
    <property type="match status" value="1"/>
</dbReference>
<dbReference type="InterPro" id="IPR042094">
    <property type="entry name" value="T2SS_GspF_sf"/>
</dbReference>
<dbReference type="PRINTS" id="PR00812">
    <property type="entry name" value="BCTERIALGSPF"/>
</dbReference>
<evidence type="ECO:0000256" key="3">
    <source>
        <dbReference type="ARBA" id="ARBA00022475"/>
    </source>
</evidence>
<comment type="subcellular location">
    <subcellularLocation>
        <location evidence="1">Cell inner membrane</location>
        <topology evidence="1">Multi-pass membrane protein</topology>
    </subcellularLocation>
</comment>
<accession>A0A1I1B5Q0</accession>
<keyword evidence="6 8" id="KW-1133">Transmembrane helix</keyword>
<feature type="transmembrane region" description="Helical" evidence="8">
    <location>
        <begin position="167"/>
        <end position="188"/>
    </location>
</feature>
<protein>
    <submittedName>
        <fullName evidence="10">Type II secretion system protein F (GspF)</fullName>
    </submittedName>
</protein>
<gene>
    <name evidence="10" type="ORF">SAMN04488528_106313</name>
</gene>
<dbReference type="Proteomes" id="UP000198619">
    <property type="component" value="Unassembled WGS sequence"/>
</dbReference>
<evidence type="ECO:0000256" key="1">
    <source>
        <dbReference type="ARBA" id="ARBA00004429"/>
    </source>
</evidence>
<dbReference type="AlphaFoldDB" id="A0A1I1B5Q0"/>
<reference evidence="10 11" key="1">
    <citation type="submission" date="2016-10" db="EMBL/GenBank/DDBJ databases">
        <authorList>
            <person name="de Groot N.N."/>
        </authorList>
    </citation>
    <scope>NUCLEOTIDE SEQUENCE [LARGE SCALE GENOMIC DNA]</scope>
    <source>
        <strain evidence="10 11">DSM 12271</strain>
    </source>
</reference>
<evidence type="ECO:0000256" key="5">
    <source>
        <dbReference type="ARBA" id="ARBA00022692"/>
    </source>
</evidence>
<dbReference type="EMBL" id="FOKI01000063">
    <property type="protein sequence ID" value="SFB45082.1"/>
    <property type="molecule type" value="Genomic_DNA"/>
</dbReference>
<comment type="similarity">
    <text evidence="2">Belongs to the GSP F family.</text>
</comment>
<name>A0A1I1B5Q0_9CLOT</name>
<dbReference type="RefSeq" id="WP_177199507.1">
    <property type="nucleotide sequence ID" value="NZ_FOKI01000063.1"/>
</dbReference>
<dbReference type="Pfam" id="PF00482">
    <property type="entry name" value="T2SSF"/>
    <property type="match status" value="2"/>
</dbReference>
<evidence type="ECO:0000313" key="10">
    <source>
        <dbReference type="EMBL" id="SFB45082.1"/>
    </source>
</evidence>
<dbReference type="PANTHER" id="PTHR30012:SF0">
    <property type="entry name" value="TYPE II SECRETION SYSTEM PROTEIN F-RELATED"/>
    <property type="match status" value="1"/>
</dbReference>
<evidence type="ECO:0000256" key="8">
    <source>
        <dbReference type="SAM" id="Phobius"/>
    </source>
</evidence>
<dbReference type="InterPro" id="IPR018076">
    <property type="entry name" value="T2SS_GspF_dom"/>
</dbReference>
<evidence type="ECO:0000256" key="4">
    <source>
        <dbReference type="ARBA" id="ARBA00022519"/>
    </source>
</evidence>
<feature type="transmembrane region" description="Helical" evidence="8">
    <location>
        <begin position="374"/>
        <end position="394"/>
    </location>
</feature>
<keyword evidence="4" id="KW-0997">Cell inner membrane</keyword>
<proteinExistence type="inferred from homology"/>
<evidence type="ECO:0000259" key="9">
    <source>
        <dbReference type="Pfam" id="PF00482"/>
    </source>
</evidence>
<feature type="transmembrane region" description="Helical" evidence="8">
    <location>
        <begin position="208"/>
        <end position="233"/>
    </location>
</feature>
<feature type="domain" description="Type II secretion system protein GspF" evidence="9">
    <location>
        <begin position="67"/>
        <end position="189"/>
    </location>
</feature>
<dbReference type="STRING" id="84698.SAMN04488528_106313"/>
<organism evidence="10 11">
    <name type="scientific">Clostridium frigidicarnis</name>
    <dbReference type="NCBI Taxonomy" id="84698"/>
    <lineage>
        <taxon>Bacteria</taxon>
        <taxon>Bacillati</taxon>
        <taxon>Bacillota</taxon>
        <taxon>Clostridia</taxon>
        <taxon>Eubacteriales</taxon>
        <taxon>Clostridiaceae</taxon>
        <taxon>Clostridium</taxon>
    </lineage>
</organism>
<evidence type="ECO:0000256" key="7">
    <source>
        <dbReference type="ARBA" id="ARBA00023136"/>
    </source>
</evidence>
<keyword evidence="7 8" id="KW-0472">Membrane</keyword>
<keyword evidence="5 8" id="KW-0812">Transmembrane</keyword>
<dbReference type="InterPro" id="IPR003004">
    <property type="entry name" value="GspF/PilC"/>
</dbReference>
<dbReference type="FunFam" id="1.20.81.30:FF:000001">
    <property type="entry name" value="Type II secretion system protein F"/>
    <property type="match status" value="1"/>
</dbReference>
<keyword evidence="3" id="KW-1003">Cell membrane</keyword>
<evidence type="ECO:0000313" key="11">
    <source>
        <dbReference type="Proteomes" id="UP000198619"/>
    </source>
</evidence>
<sequence length="401" mass="45520">MPSYIYEAKSISGNIIKGKLDAEDKNMVTTILRSKNYYPIKIDEEGKYQDLTFESFRKIPYKDFAMFCRQLYFTLSSGIPMLRAINIIKSQTENKKLKKILDEVYDELQKGKSLAEALKTKNEIPYILVAMIEVGESSGNLEGIMSDLAEYYEKQHKQRQKIKSITAYPKFLICFAIVILTGLITFVIPKFVNDLLSGGGKLPLPTKIILNISNFLSNYMVIILCFIILIVLIKKLIINKNENYKYKRDKFKCNAIIIGDVHEKVITSRFARTFGTLVSGGMGIIQALEISSNALDNLYKKDLLIKSKDLIGKGNPIGESLEINKTFPLMLTQMVKVGEETGKLDDILRKTSEFYDNEADYALQKLTSLIEPTLIIILAIVVGFVMFSMVLPMFEIVNTIR</sequence>